<dbReference type="RefSeq" id="XP_009787804.1">
    <property type="nucleotide sequence ID" value="XM_009789502.1"/>
</dbReference>
<dbReference type="Proteomes" id="UP000189701">
    <property type="component" value="Unplaced"/>
</dbReference>
<gene>
    <name evidence="2" type="primary">LOC104235694</name>
</gene>
<name>A0A1U7XLH3_NICSY</name>
<dbReference type="KEGG" id="nsy:104235694"/>
<dbReference type="PANTHER" id="PTHR33067:SF32">
    <property type="entry name" value="ASPARTIC PEPTIDASE DDI1-TYPE DOMAIN-CONTAINING PROTEIN"/>
    <property type="match status" value="1"/>
</dbReference>
<evidence type="ECO:0000313" key="2">
    <source>
        <dbReference type="RefSeq" id="XP_009787804.1"/>
    </source>
</evidence>
<organism evidence="1 2">
    <name type="scientific">Nicotiana sylvestris</name>
    <name type="common">Wood tobacco</name>
    <name type="synonym">South American tobacco</name>
    <dbReference type="NCBI Taxonomy" id="4096"/>
    <lineage>
        <taxon>Eukaryota</taxon>
        <taxon>Viridiplantae</taxon>
        <taxon>Streptophyta</taxon>
        <taxon>Embryophyta</taxon>
        <taxon>Tracheophyta</taxon>
        <taxon>Spermatophyta</taxon>
        <taxon>Magnoliopsida</taxon>
        <taxon>eudicotyledons</taxon>
        <taxon>Gunneridae</taxon>
        <taxon>Pentapetalae</taxon>
        <taxon>asterids</taxon>
        <taxon>lamiids</taxon>
        <taxon>Solanales</taxon>
        <taxon>Solanaceae</taxon>
        <taxon>Nicotianoideae</taxon>
        <taxon>Nicotianeae</taxon>
        <taxon>Nicotiana</taxon>
    </lineage>
</organism>
<evidence type="ECO:0000313" key="1">
    <source>
        <dbReference type="Proteomes" id="UP000189701"/>
    </source>
</evidence>
<reference evidence="1" key="1">
    <citation type="journal article" date="2013" name="Genome Biol.">
        <title>Reference genomes and transcriptomes of Nicotiana sylvestris and Nicotiana tomentosiformis.</title>
        <authorList>
            <person name="Sierro N."/>
            <person name="Battey J.N."/>
            <person name="Ouadi S."/>
            <person name="Bovet L."/>
            <person name="Goepfert S."/>
            <person name="Bakaher N."/>
            <person name="Peitsch M.C."/>
            <person name="Ivanov N.V."/>
        </authorList>
    </citation>
    <scope>NUCLEOTIDE SEQUENCE [LARGE SCALE GENOMIC DNA]</scope>
</reference>
<protein>
    <submittedName>
        <fullName evidence="2">Uncharacterized protein LOC104235694</fullName>
    </submittedName>
</protein>
<dbReference type="eggNOG" id="KOG0017">
    <property type="taxonomic scope" value="Eukaryota"/>
</dbReference>
<feature type="non-terminal residue" evidence="2">
    <location>
        <position position="265"/>
    </location>
</feature>
<dbReference type="AlphaFoldDB" id="A0A1U7XLH3"/>
<accession>A0A1U7XLH3</accession>
<dbReference type="PANTHER" id="PTHR33067">
    <property type="entry name" value="RNA-DIRECTED DNA POLYMERASE-RELATED"/>
    <property type="match status" value="1"/>
</dbReference>
<dbReference type="Gene3D" id="2.40.70.10">
    <property type="entry name" value="Acid Proteases"/>
    <property type="match status" value="1"/>
</dbReference>
<dbReference type="Pfam" id="PF13650">
    <property type="entry name" value="Asp_protease_2"/>
    <property type="match status" value="1"/>
</dbReference>
<keyword evidence="1" id="KW-1185">Reference proteome</keyword>
<proteinExistence type="predicted"/>
<sequence length="265" mass="29509">MIPVHIGNIDVGHALCDLGASINLMPLSLFKQLGLGAPRPTTVMLQLADRSIAHPEGVIEDVLLQIGKFIFPADFIILDYEVDELVPIILGRPLLATGDAIIKVREGKMILRVDDEEVVFNVYKAIQLPRHYEELSMISVVEADEQIQSPSVYLDDSLEKALMLLDSLGADEEVEEMMHILDISCVYMKGIHPFEPLNRPKGPPPKPSIEKAPKLELKPLPPHLQYAYLGDSDTLPIIVSSDLSKLQEEKLLRVLCEHKQALGWT</sequence>
<dbReference type="CDD" id="cd00303">
    <property type="entry name" value="retropepsin_like"/>
    <property type="match status" value="1"/>
</dbReference>
<reference evidence="2" key="2">
    <citation type="submission" date="2025-08" db="UniProtKB">
        <authorList>
            <consortium name="RefSeq"/>
        </authorList>
    </citation>
    <scope>IDENTIFICATION</scope>
    <source>
        <tissue evidence="2">Leaf</tissue>
    </source>
</reference>
<dbReference type="GeneID" id="104235694"/>
<dbReference type="InterPro" id="IPR021109">
    <property type="entry name" value="Peptidase_aspartic_dom_sf"/>
</dbReference>